<gene>
    <name evidence="2" type="ORF">ARMA_2362</name>
    <name evidence="3" type="ORF">SE16_02160</name>
</gene>
<name>A0A0M8KAS7_9CHLR</name>
<reference evidence="2 4" key="1">
    <citation type="journal article" date="2015" name="Genome Announc.">
        <title>Draft Genome Sequence of a Heterotrophic Facultative Anaerobic Thermophilic Bacterium, Ardenticatena maritima Strain 110ST.</title>
        <authorList>
            <person name="Kawaichi S."/>
            <person name="Yoshida T."/>
            <person name="Sako Y."/>
            <person name="Nakamura R."/>
        </authorList>
    </citation>
    <scope>NUCLEOTIDE SEQUENCE [LARGE SCALE GENOMIC DNA]</scope>
    <source>
        <strain evidence="2 4">110S</strain>
    </source>
</reference>
<accession>A0A0M8KAS7</accession>
<keyword evidence="1" id="KW-0812">Transmembrane</keyword>
<dbReference type="Proteomes" id="UP000037784">
    <property type="component" value="Unassembled WGS sequence"/>
</dbReference>
<dbReference type="AlphaFoldDB" id="A0A0M8KAS7"/>
<dbReference type="EMBL" id="BBZA01000211">
    <property type="protein sequence ID" value="GAP63939.1"/>
    <property type="molecule type" value="Genomic_DNA"/>
</dbReference>
<dbReference type="Proteomes" id="UP000050502">
    <property type="component" value="Unassembled WGS sequence"/>
</dbReference>
<comment type="caution">
    <text evidence="2">The sequence shown here is derived from an EMBL/GenBank/DDBJ whole genome shotgun (WGS) entry which is preliminary data.</text>
</comment>
<dbReference type="InParanoid" id="A0A0M8KAS7"/>
<keyword evidence="1" id="KW-1133">Transmembrane helix</keyword>
<organism evidence="2 4">
    <name type="scientific">Ardenticatena maritima</name>
    <dbReference type="NCBI Taxonomy" id="872965"/>
    <lineage>
        <taxon>Bacteria</taxon>
        <taxon>Bacillati</taxon>
        <taxon>Chloroflexota</taxon>
        <taxon>Ardenticatenia</taxon>
        <taxon>Ardenticatenales</taxon>
        <taxon>Ardenticatenaceae</taxon>
        <taxon>Ardenticatena</taxon>
    </lineage>
</organism>
<keyword evidence="1" id="KW-0472">Membrane</keyword>
<evidence type="ECO:0000313" key="2">
    <source>
        <dbReference type="EMBL" id="GAP63939.1"/>
    </source>
</evidence>
<sequence length="130" mass="15073">MSHHHRLAYVDEHRWVALCRHGVLHIRWNYFSFHLPLSGFRHLLTVLVEGTSKPFDGPVEQEAYRLRFRDDGLFQLHVGMLVCWFSVMDMILFRNMLLLANGALAQTDLVEDTTKAPPIDSLLNIPFSTN</sequence>
<protein>
    <submittedName>
        <fullName evidence="2">Uncharacterized protein</fullName>
    </submittedName>
</protein>
<keyword evidence="4" id="KW-1185">Reference proteome</keyword>
<dbReference type="EMBL" id="LGKN01000003">
    <property type="protein sequence ID" value="KPL89299.1"/>
    <property type="molecule type" value="Genomic_DNA"/>
</dbReference>
<dbReference type="STRING" id="872965.SE16_02160"/>
<proteinExistence type="predicted"/>
<reference evidence="4" key="3">
    <citation type="submission" date="2015-08" db="EMBL/GenBank/DDBJ databases">
        <title>Draft Genome Sequence of a Heterotrophic Facultative Anaerobic Bacterium Ardenticatena maritima Strain 110S.</title>
        <authorList>
            <person name="Kawaichi S."/>
            <person name="Yoshida T."/>
            <person name="Sako Y."/>
            <person name="Nakamura R."/>
        </authorList>
    </citation>
    <scope>NUCLEOTIDE SEQUENCE [LARGE SCALE GENOMIC DNA]</scope>
    <source>
        <strain evidence="4">110S</strain>
    </source>
</reference>
<evidence type="ECO:0000256" key="1">
    <source>
        <dbReference type="SAM" id="Phobius"/>
    </source>
</evidence>
<feature type="transmembrane region" description="Helical" evidence="1">
    <location>
        <begin position="74"/>
        <end position="93"/>
    </location>
</feature>
<evidence type="ECO:0000313" key="4">
    <source>
        <dbReference type="Proteomes" id="UP000037784"/>
    </source>
</evidence>
<evidence type="ECO:0000313" key="5">
    <source>
        <dbReference type="Proteomes" id="UP000050502"/>
    </source>
</evidence>
<dbReference type="RefSeq" id="WP_054493707.1">
    <property type="nucleotide sequence ID" value="NZ_BBZA01000211.1"/>
</dbReference>
<reference evidence="3 5" key="2">
    <citation type="submission" date="2015-07" db="EMBL/GenBank/DDBJ databases">
        <title>Whole genome sequence of Ardenticatena maritima DSM 23922.</title>
        <authorList>
            <person name="Hemp J."/>
            <person name="Ward L.M."/>
            <person name="Pace L.A."/>
            <person name="Fischer W.W."/>
        </authorList>
    </citation>
    <scope>NUCLEOTIDE SEQUENCE [LARGE SCALE GENOMIC DNA]</scope>
    <source>
        <strain evidence="3 5">110S</strain>
    </source>
</reference>
<evidence type="ECO:0000313" key="3">
    <source>
        <dbReference type="EMBL" id="KPL89299.1"/>
    </source>
</evidence>